<dbReference type="EC" id="3.2.1.14" evidence="3"/>
<dbReference type="EMBL" id="JAQQWM010000001">
    <property type="protein sequence ID" value="KAK8081671.1"/>
    <property type="molecule type" value="Genomic_DNA"/>
</dbReference>
<evidence type="ECO:0000256" key="7">
    <source>
        <dbReference type="ARBA" id="ARBA00023024"/>
    </source>
</evidence>
<evidence type="ECO:0000256" key="5">
    <source>
        <dbReference type="ARBA" id="ARBA00022669"/>
    </source>
</evidence>
<keyword evidence="6 12" id="KW-0378">Hydrolase</keyword>
<dbReference type="Proteomes" id="UP001446871">
    <property type="component" value="Unassembled WGS sequence"/>
</dbReference>
<keyword evidence="5" id="KW-0147">Chitin-binding</keyword>
<reference evidence="16 17" key="1">
    <citation type="submission" date="2023-01" db="EMBL/GenBank/DDBJ databases">
        <title>Analysis of 21 Apiospora genomes using comparative genomics revels a genus with tremendous synthesis potential of carbohydrate active enzymes and secondary metabolites.</title>
        <authorList>
            <person name="Sorensen T."/>
        </authorList>
    </citation>
    <scope>NUCLEOTIDE SEQUENCE [LARGE SCALE GENOMIC DNA]</scope>
    <source>
        <strain evidence="16 17">CBS 83171</strain>
    </source>
</reference>
<comment type="caution">
    <text evidence="16">The sequence shown here is derived from an EMBL/GenBank/DDBJ whole genome shotgun (WGS) entry which is preliminary data.</text>
</comment>
<dbReference type="PROSITE" id="PS01095">
    <property type="entry name" value="GH18_1"/>
    <property type="match status" value="1"/>
</dbReference>
<protein>
    <recommendedName>
        <fullName evidence="3">chitinase</fullName>
        <ecNumber evidence="3">3.2.1.14</ecNumber>
    </recommendedName>
</protein>
<keyword evidence="14" id="KW-0732">Signal</keyword>
<keyword evidence="4" id="KW-0964">Secreted</keyword>
<evidence type="ECO:0000259" key="15">
    <source>
        <dbReference type="PROSITE" id="PS51910"/>
    </source>
</evidence>
<gene>
    <name evidence="16" type="ORF">PG996_000452</name>
</gene>
<evidence type="ECO:0000256" key="1">
    <source>
        <dbReference type="ARBA" id="ARBA00000822"/>
    </source>
</evidence>
<keyword evidence="7" id="KW-0146">Chitin degradation</keyword>
<evidence type="ECO:0000313" key="17">
    <source>
        <dbReference type="Proteomes" id="UP001446871"/>
    </source>
</evidence>
<comment type="subcellular location">
    <subcellularLocation>
        <location evidence="2">Secreted</location>
    </subcellularLocation>
</comment>
<dbReference type="InterPro" id="IPR017853">
    <property type="entry name" value="GH"/>
</dbReference>
<evidence type="ECO:0000256" key="14">
    <source>
        <dbReference type="SAM" id="SignalP"/>
    </source>
</evidence>
<evidence type="ECO:0000256" key="6">
    <source>
        <dbReference type="ARBA" id="ARBA00022801"/>
    </source>
</evidence>
<proteinExistence type="inferred from homology"/>
<comment type="catalytic activity">
    <reaction evidence="1">
        <text>Random endo-hydrolysis of N-acetyl-beta-D-glucosaminide (1-&gt;4)-beta-linkages in chitin and chitodextrins.</text>
        <dbReference type="EC" id="3.2.1.14"/>
    </reaction>
</comment>
<evidence type="ECO:0000256" key="11">
    <source>
        <dbReference type="ARBA" id="ARBA00025727"/>
    </source>
</evidence>
<evidence type="ECO:0000313" key="16">
    <source>
        <dbReference type="EMBL" id="KAK8081671.1"/>
    </source>
</evidence>
<dbReference type="PANTHER" id="PTHR45708:SF49">
    <property type="entry name" value="ENDOCHITINASE"/>
    <property type="match status" value="1"/>
</dbReference>
<keyword evidence="17" id="KW-1185">Reference proteome</keyword>
<comment type="similarity">
    <text evidence="11">Belongs to the glycosyl hydrolase 18 family. Chitinase class III subfamily.</text>
</comment>
<dbReference type="PROSITE" id="PS51910">
    <property type="entry name" value="GH18_2"/>
    <property type="match status" value="1"/>
</dbReference>
<dbReference type="InterPro" id="IPR001579">
    <property type="entry name" value="Glyco_hydro_18_chit_AS"/>
</dbReference>
<feature type="domain" description="GH18" evidence="15">
    <location>
        <begin position="30"/>
        <end position="344"/>
    </location>
</feature>
<evidence type="ECO:0000256" key="12">
    <source>
        <dbReference type="RuleBase" id="RU000489"/>
    </source>
</evidence>
<dbReference type="CDD" id="cd02877">
    <property type="entry name" value="GH18_hevamine_XipI_class_III"/>
    <property type="match status" value="1"/>
</dbReference>
<name>A0ABR1WDT4_9PEZI</name>
<organism evidence="16 17">
    <name type="scientific">Apiospora saccharicola</name>
    <dbReference type="NCBI Taxonomy" id="335842"/>
    <lineage>
        <taxon>Eukaryota</taxon>
        <taxon>Fungi</taxon>
        <taxon>Dikarya</taxon>
        <taxon>Ascomycota</taxon>
        <taxon>Pezizomycotina</taxon>
        <taxon>Sordariomycetes</taxon>
        <taxon>Xylariomycetidae</taxon>
        <taxon>Amphisphaeriales</taxon>
        <taxon>Apiosporaceae</taxon>
        <taxon>Apiospora</taxon>
    </lineage>
</organism>
<evidence type="ECO:0000256" key="13">
    <source>
        <dbReference type="SAM" id="MobiDB-lite"/>
    </source>
</evidence>
<dbReference type="PANTHER" id="PTHR45708">
    <property type="entry name" value="ENDOCHITINASE"/>
    <property type="match status" value="1"/>
</dbReference>
<dbReference type="InterPro" id="IPR045321">
    <property type="entry name" value="Cts1-like"/>
</dbReference>
<feature type="signal peptide" evidence="14">
    <location>
        <begin position="1"/>
        <end position="21"/>
    </location>
</feature>
<evidence type="ECO:0000256" key="8">
    <source>
        <dbReference type="ARBA" id="ARBA00023277"/>
    </source>
</evidence>
<feature type="chain" id="PRO_5047326474" description="chitinase" evidence="14">
    <location>
        <begin position="22"/>
        <end position="435"/>
    </location>
</feature>
<dbReference type="Pfam" id="PF00704">
    <property type="entry name" value="Glyco_hydro_18"/>
    <property type="match status" value="1"/>
</dbReference>
<accession>A0ABR1WDT4</accession>
<dbReference type="Gene3D" id="3.20.20.80">
    <property type="entry name" value="Glycosidases"/>
    <property type="match status" value="1"/>
</dbReference>
<feature type="region of interest" description="Disordered" evidence="13">
    <location>
        <begin position="344"/>
        <end position="406"/>
    </location>
</feature>
<evidence type="ECO:0000256" key="10">
    <source>
        <dbReference type="ARBA" id="ARBA00023326"/>
    </source>
</evidence>
<evidence type="ECO:0000256" key="3">
    <source>
        <dbReference type="ARBA" id="ARBA00012729"/>
    </source>
</evidence>
<keyword evidence="8" id="KW-0119">Carbohydrate metabolism</keyword>
<sequence>MQSSFYLRLATAVAVFTSSLASGFKQASQDNMAVYWGQNFEAGGQQRLSTYCGSAKFNIIPIAFLVSLTDPVINLANGNANCTTFPGGSQSQSQSQPQSQALSCPQVAEDIKTCQSKHGKTVMLSIGGSTYNEGGFGTPSQARAAADKVWNLFGPNTRTADRPFGSAVVDGFDFDLESPTRNMVPFAQRLRELMDAAPNSKRYYLSAAPQCPFPDVADGEMLAGQVGFDFVMVQFYNNYCGVQSFVASAASAFNLAAWDAWARGNTSDGSRGSKNPDVKILLGVPASRAAASTGFLEPALLKPVVEYAATFSSFGGVMMWDMSHLYSSAAGSFLDDVHGALSRASSPKMGHDRATSNANTDTTTTSPLPAEGGNSRNSRNSSSTSRNSSSSSNGAGTSSSPITTSSASTTGIYHFSSTAWSWSGLALGVAFHSFF</sequence>
<dbReference type="InterPro" id="IPR050542">
    <property type="entry name" value="Glycosyl_Hydrlase18_Chitinase"/>
</dbReference>
<evidence type="ECO:0000256" key="4">
    <source>
        <dbReference type="ARBA" id="ARBA00022525"/>
    </source>
</evidence>
<dbReference type="InterPro" id="IPR001223">
    <property type="entry name" value="Glyco_hydro18_cat"/>
</dbReference>
<evidence type="ECO:0000256" key="2">
    <source>
        <dbReference type="ARBA" id="ARBA00004613"/>
    </source>
</evidence>
<keyword evidence="10" id="KW-0624">Polysaccharide degradation</keyword>
<dbReference type="SUPFAM" id="SSF51445">
    <property type="entry name" value="(Trans)glycosidases"/>
    <property type="match status" value="1"/>
</dbReference>
<feature type="compositionally biased region" description="Low complexity" evidence="13">
    <location>
        <begin position="355"/>
        <end position="406"/>
    </location>
</feature>
<keyword evidence="9 12" id="KW-0326">Glycosidase</keyword>
<evidence type="ECO:0000256" key="9">
    <source>
        <dbReference type="ARBA" id="ARBA00023295"/>
    </source>
</evidence>